<reference evidence="5" key="1">
    <citation type="journal article" date="2019" name="Int. J. Syst. Evol. Microbiol.">
        <title>The Global Catalogue of Microorganisms (GCM) 10K type strain sequencing project: providing services to taxonomists for standard genome sequencing and annotation.</title>
        <authorList>
            <consortium name="The Broad Institute Genomics Platform"/>
            <consortium name="The Broad Institute Genome Sequencing Center for Infectious Disease"/>
            <person name="Wu L."/>
            <person name="Ma J."/>
        </authorList>
    </citation>
    <scope>NUCLEOTIDE SEQUENCE [LARGE SCALE GENOMIC DNA]</scope>
    <source>
        <strain evidence="5">KCTC 12847</strain>
    </source>
</reference>
<dbReference type="RefSeq" id="WP_019019329.1">
    <property type="nucleotide sequence ID" value="NZ_BMXD01000002.1"/>
</dbReference>
<proteinExistence type="predicted"/>
<evidence type="ECO:0000256" key="1">
    <source>
        <dbReference type="PROSITE-ProRule" id="PRU00169"/>
    </source>
</evidence>
<sequence>MPQRALVVDDDIEIQLLGQHLLRRRGYDVTTLGGLDELAHRPELLDVDLILLDFGLGEFTELEVLHHLRDLRLSAAVVLLSGCDADTPQAVLGIGRDMGLHLLGFLPKGQLLKRLDALIAPLGNRDRPLTVNALDNAMRQGHFFLAYQPKLELQSGRIAGVEALLRWKDPDCGMIYPDSFIPLAERSQRIVELTWHVLDLALTQQTCWHARGWPLNIAINIPAQLLRTPNMLTAFDRVVARHTSHLGGLTLELTESASIECLSHACQLLSALRERGCRLALDDFGTGYSSLTQLYRLPFDELKLDRSFVSLCDKDHEARAITLAIVDLGRRLDMEVVAEGIETQEQHGLLKAAHCHIGQGYLFARPMAQEQFNGWYSHQAQASTLA</sequence>
<dbReference type="Gene3D" id="3.20.20.450">
    <property type="entry name" value="EAL domain"/>
    <property type="match status" value="1"/>
</dbReference>
<dbReference type="Gene3D" id="3.40.50.2300">
    <property type="match status" value="1"/>
</dbReference>
<feature type="domain" description="Response regulatory" evidence="2">
    <location>
        <begin position="4"/>
        <end position="123"/>
    </location>
</feature>
<evidence type="ECO:0000313" key="5">
    <source>
        <dbReference type="Proteomes" id="UP001595640"/>
    </source>
</evidence>
<dbReference type="SUPFAM" id="SSF141868">
    <property type="entry name" value="EAL domain-like"/>
    <property type="match status" value="1"/>
</dbReference>
<dbReference type="InterPro" id="IPR011006">
    <property type="entry name" value="CheY-like_superfamily"/>
</dbReference>
<dbReference type="InterPro" id="IPR001789">
    <property type="entry name" value="Sig_transdc_resp-reg_receiver"/>
</dbReference>
<dbReference type="EMBL" id="JBHRUH010000015">
    <property type="protein sequence ID" value="MFC3292139.1"/>
    <property type="molecule type" value="Genomic_DNA"/>
</dbReference>
<keyword evidence="1" id="KW-0597">Phosphoprotein</keyword>
<accession>A0ABV7M0F2</accession>
<dbReference type="Proteomes" id="UP001595640">
    <property type="component" value="Unassembled WGS sequence"/>
</dbReference>
<dbReference type="Pfam" id="PF00563">
    <property type="entry name" value="EAL"/>
    <property type="match status" value="1"/>
</dbReference>
<dbReference type="SUPFAM" id="SSF52172">
    <property type="entry name" value="CheY-like"/>
    <property type="match status" value="1"/>
</dbReference>
<dbReference type="Pfam" id="PF00072">
    <property type="entry name" value="Response_reg"/>
    <property type="match status" value="1"/>
</dbReference>
<evidence type="ECO:0000259" key="3">
    <source>
        <dbReference type="PROSITE" id="PS50883"/>
    </source>
</evidence>
<feature type="domain" description="EAL" evidence="3">
    <location>
        <begin position="127"/>
        <end position="380"/>
    </location>
</feature>
<dbReference type="PROSITE" id="PS50883">
    <property type="entry name" value="EAL"/>
    <property type="match status" value="1"/>
</dbReference>
<dbReference type="SMART" id="SM00448">
    <property type="entry name" value="REC"/>
    <property type="match status" value="1"/>
</dbReference>
<dbReference type="InterPro" id="IPR035919">
    <property type="entry name" value="EAL_sf"/>
</dbReference>
<name>A0ABV7M0F2_9GAMM</name>
<dbReference type="InterPro" id="IPR001633">
    <property type="entry name" value="EAL_dom"/>
</dbReference>
<dbReference type="PROSITE" id="PS50110">
    <property type="entry name" value="RESPONSE_REGULATORY"/>
    <property type="match status" value="1"/>
</dbReference>
<feature type="modified residue" description="4-aspartylphosphate" evidence="1">
    <location>
        <position position="53"/>
    </location>
</feature>
<dbReference type="InterPro" id="IPR050706">
    <property type="entry name" value="Cyclic-di-GMP_PDE-like"/>
</dbReference>
<evidence type="ECO:0000259" key="2">
    <source>
        <dbReference type="PROSITE" id="PS50110"/>
    </source>
</evidence>
<dbReference type="PANTHER" id="PTHR33121">
    <property type="entry name" value="CYCLIC DI-GMP PHOSPHODIESTERASE PDEF"/>
    <property type="match status" value="1"/>
</dbReference>
<evidence type="ECO:0000313" key="4">
    <source>
        <dbReference type="EMBL" id="MFC3292139.1"/>
    </source>
</evidence>
<comment type="caution">
    <text evidence="4">The sequence shown here is derived from an EMBL/GenBank/DDBJ whole genome shotgun (WGS) entry which is preliminary data.</text>
</comment>
<dbReference type="CDD" id="cd01948">
    <property type="entry name" value="EAL"/>
    <property type="match status" value="1"/>
</dbReference>
<organism evidence="4 5">
    <name type="scientific">Modicisalibacter luteus</name>
    <dbReference type="NCBI Taxonomy" id="453962"/>
    <lineage>
        <taxon>Bacteria</taxon>
        <taxon>Pseudomonadati</taxon>
        <taxon>Pseudomonadota</taxon>
        <taxon>Gammaproteobacteria</taxon>
        <taxon>Oceanospirillales</taxon>
        <taxon>Halomonadaceae</taxon>
        <taxon>Modicisalibacter</taxon>
    </lineage>
</organism>
<dbReference type="PANTHER" id="PTHR33121:SF79">
    <property type="entry name" value="CYCLIC DI-GMP PHOSPHODIESTERASE PDED-RELATED"/>
    <property type="match status" value="1"/>
</dbReference>
<protein>
    <submittedName>
        <fullName evidence="4">EAL domain-containing protein</fullName>
    </submittedName>
</protein>
<dbReference type="SMART" id="SM00052">
    <property type="entry name" value="EAL"/>
    <property type="match status" value="1"/>
</dbReference>
<gene>
    <name evidence="4" type="ORF">ACFOEI_08655</name>
</gene>
<keyword evidence="5" id="KW-1185">Reference proteome</keyword>